<dbReference type="AlphaFoldDB" id="A0A919NDV0"/>
<evidence type="ECO:0000313" key="2">
    <source>
        <dbReference type="Proteomes" id="UP000629619"/>
    </source>
</evidence>
<dbReference type="EMBL" id="BOMW01000069">
    <property type="protein sequence ID" value="GIF08909.1"/>
    <property type="molecule type" value="Genomic_DNA"/>
</dbReference>
<evidence type="ECO:0000313" key="1">
    <source>
        <dbReference type="EMBL" id="GIF08909.1"/>
    </source>
</evidence>
<organism evidence="1 2">
    <name type="scientific">Actinoplanes siamensis</name>
    <dbReference type="NCBI Taxonomy" id="1223317"/>
    <lineage>
        <taxon>Bacteria</taxon>
        <taxon>Bacillati</taxon>
        <taxon>Actinomycetota</taxon>
        <taxon>Actinomycetes</taxon>
        <taxon>Micromonosporales</taxon>
        <taxon>Micromonosporaceae</taxon>
        <taxon>Actinoplanes</taxon>
    </lineage>
</organism>
<keyword evidence="2" id="KW-1185">Reference proteome</keyword>
<sequence length="208" mass="22622">MTAEHGVPIPYRAAWVPDDDPERDWDTASALALQWLDAEASHSGGTVVLVTHSFDNGAGSQVLSRFTRGRNHLTTRSSSLPGVRGPVLAYVPTGEVLALAIARARESALCVVESAAHPMRGWAMVTGAVNLLTGQTEVLDERLRTHLDRLKFYGNNGYGPKFDQDRARNVLDDLRTEGLLDVDVIVSALAALNVSVRGQDKIRKLAKR</sequence>
<gene>
    <name evidence="1" type="ORF">Asi03nite_64470</name>
</gene>
<name>A0A919NDV0_9ACTN</name>
<reference evidence="1" key="1">
    <citation type="submission" date="2021-01" db="EMBL/GenBank/DDBJ databases">
        <title>Whole genome shotgun sequence of Actinoplanes siamensis NBRC 109076.</title>
        <authorList>
            <person name="Komaki H."/>
            <person name="Tamura T."/>
        </authorList>
    </citation>
    <scope>NUCLEOTIDE SEQUENCE</scope>
    <source>
        <strain evidence="1">NBRC 109076</strain>
    </source>
</reference>
<protein>
    <submittedName>
        <fullName evidence="1">Uncharacterized protein</fullName>
    </submittedName>
</protein>
<proteinExistence type="predicted"/>
<dbReference type="RefSeq" id="WP_203684242.1">
    <property type="nucleotide sequence ID" value="NZ_BOMW01000069.1"/>
</dbReference>
<accession>A0A919NDV0</accession>
<dbReference type="Proteomes" id="UP000629619">
    <property type="component" value="Unassembled WGS sequence"/>
</dbReference>
<comment type="caution">
    <text evidence="1">The sequence shown here is derived from an EMBL/GenBank/DDBJ whole genome shotgun (WGS) entry which is preliminary data.</text>
</comment>